<dbReference type="RefSeq" id="WP_307323187.1">
    <property type="nucleotide sequence ID" value="NZ_JAUSUG010000004.1"/>
</dbReference>
<comment type="caution">
    <text evidence="1">The sequence shown here is derived from an EMBL/GenBank/DDBJ whole genome shotgun (WGS) entry which is preliminary data.</text>
</comment>
<reference evidence="1 2" key="1">
    <citation type="submission" date="2023-07" db="EMBL/GenBank/DDBJ databases">
        <title>Genomic Encyclopedia of Type Strains, Phase IV (KMG-IV): sequencing the most valuable type-strain genomes for metagenomic binning, comparative biology and taxonomic classification.</title>
        <authorList>
            <person name="Goeker M."/>
        </authorList>
    </citation>
    <scope>NUCLEOTIDE SEQUENCE [LARGE SCALE GENOMIC DNA]</scope>
    <source>
        <strain evidence="1 2">DSM 9768</strain>
    </source>
</reference>
<organism evidence="1 2">
    <name type="scientific">Evansella vedderi</name>
    <dbReference type="NCBI Taxonomy" id="38282"/>
    <lineage>
        <taxon>Bacteria</taxon>
        <taxon>Bacillati</taxon>
        <taxon>Bacillota</taxon>
        <taxon>Bacilli</taxon>
        <taxon>Bacillales</taxon>
        <taxon>Bacillaceae</taxon>
        <taxon>Evansella</taxon>
    </lineage>
</organism>
<proteinExistence type="predicted"/>
<sequence length="200" mass="23172">MSNQIPPTATALPTNLTPSMFQPGKVRFFWMGTNYNNYLRSIDDKVRLNTKNGNNRPSVAVGLVLNGHNYIIPLTSQHDPQWNNQLTVKIKEEETLNGVTTEKVISCLKINNMHPAIESELTYIDFEEQSDNYKRLLYKEYDYLKKNLEEVTSKATKLHSKLTSGKARHFKPYCCDFAKLEETYKQYNPLTTYPPVQVRF</sequence>
<accession>A0ABT9ZRU3</accession>
<keyword evidence="2" id="KW-1185">Reference proteome</keyword>
<name>A0ABT9ZRU3_9BACI</name>
<dbReference type="InterPro" id="IPR053735">
    <property type="entry name" value="Type_III_TA_endoRNase"/>
</dbReference>
<evidence type="ECO:0000313" key="2">
    <source>
        <dbReference type="Proteomes" id="UP001230005"/>
    </source>
</evidence>
<dbReference type="Gene3D" id="3.10.129.130">
    <property type="match status" value="1"/>
</dbReference>
<evidence type="ECO:0000313" key="1">
    <source>
        <dbReference type="EMBL" id="MDQ0253924.1"/>
    </source>
</evidence>
<dbReference type="InterPro" id="IPR025911">
    <property type="entry name" value="ToxN/AbiQ_toxin"/>
</dbReference>
<gene>
    <name evidence="1" type="ORF">J2S74_001297</name>
</gene>
<protein>
    <submittedName>
        <fullName evidence="1">Protein AbiQ</fullName>
    </submittedName>
</protein>
<dbReference type="EMBL" id="JAUSUG010000004">
    <property type="protein sequence ID" value="MDQ0253924.1"/>
    <property type="molecule type" value="Genomic_DNA"/>
</dbReference>
<dbReference type="Proteomes" id="UP001230005">
    <property type="component" value="Unassembled WGS sequence"/>
</dbReference>
<dbReference type="Pfam" id="PF13958">
    <property type="entry name" value="ToxN_toxin"/>
    <property type="match status" value="1"/>
</dbReference>